<evidence type="ECO:0000259" key="1">
    <source>
        <dbReference type="Pfam" id="PF13456"/>
    </source>
</evidence>
<feature type="domain" description="RNase H type-1" evidence="1">
    <location>
        <begin position="37"/>
        <end position="123"/>
    </location>
</feature>
<dbReference type="InterPro" id="IPR012337">
    <property type="entry name" value="RNaseH-like_sf"/>
</dbReference>
<dbReference type="InterPro" id="IPR002156">
    <property type="entry name" value="RNaseH_domain"/>
</dbReference>
<dbReference type="EMBL" id="NISK01000004">
    <property type="protein sequence ID" value="OWQ94655.1"/>
    <property type="molecule type" value="Genomic_DNA"/>
</dbReference>
<dbReference type="OrthoDB" id="7508517at2"/>
<dbReference type="InterPro" id="IPR036397">
    <property type="entry name" value="RNaseH_sf"/>
</dbReference>
<reference evidence="2 3" key="1">
    <citation type="journal article" date="2010" name="Int. J. Syst. Evol. Microbiol.">
        <title>Sphingopyxis bauzanensis sp. nov., a psychrophilic bacterium isolated from soil.</title>
        <authorList>
            <person name="Zhang D.C."/>
            <person name="Liu H.C."/>
            <person name="Xin Y.H."/>
            <person name="Zhou Y.G."/>
            <person name="Schinner F."/>
            <person name="Margesin R."/>
        </authorList>
    </citation>
    <scope>NUCLEOTIDE SEQUENCE [LARGE SCALE GENOMIC DNA]</scope>
    <source>
        <strain evidence="2 3">DSM 22271</strain>
    </source>
</reference>
<accession>A0A246JQM4</accession>
<name>A0A246JQM4_9SPHN</name>
<dbReference type="AlphaFoldDB" id="A0A246JQM4"/>
<dbReference type="Gene3D" id="3.30.420.10">
    <property type="entry name" value="Ribonuclease H-like superfamily/Ribonuclease H"/>
    <property type="match status" value="1"/>
</dbReference>
<evidence type="ECO:0000313" key="2">
    <source>
        <dbReference type="EMBL" id="OWQ94655.1"/>
    </source>
</evidence>
<organism evidence="2 3">
    <name type="scientific">Sphingopyxis bauzanensis</name>
    <dbReference type="NCBI Taxonomy" id="651663"/>
    <lineage>
        <taxon>Bacteria</taxon>
        <taxon>Pseudomonadati</taxon>
        <taxon>Pseudomonadota</taxon>
        <taxon>Alphaproteobacteria</taxon>
        <taxon>Sphingomonadales</taxon>
        <taxon>Sphingomonadaceae</taxon>
        <taxon>Sphingopyxis</taxon>
    </lineage>
</organism>
<comment type="caution">
    <text evidence="2">The sequence shown here is derived from an EMBL/GenBank/DDBJ whole genome shotgun (WGS) entry which is preliminary data.</text>
</comment>
<dbReference type="GO" id="GO:0003676">
    <property type="term" value="F:nucleic acid binding"/>
    <property type="evidence" value="ECO:0007669"/>
    <property type="project" value="InterPro"/>
</dbReference>
<proteinExistence type="predicted"/>
<evidence type="ECO:0000313" key="3">
    <source>
        <dbReference type="Proteomes" id="UP000197361"/>
    </source>
</evidence>
<sequence>MKPRRTKIYFDGGCRPNPGAMEIAVVIGGVATIDHEAGTGSSMDAEWLALIAALRLAQARGITDFVLLGDAAAVVAQANGEMAARGRASAHLESFRVLVGASPAPRVRHIKRTQNLAGIALARR</sequence>
<dbReference type="Proteomes" id="UP000197361">
    <property type="component" value="Unassembled WGS sequence"/>
</dbReference>
<dbReference type="RefSeq" id="WP_088442659.1">
    <property type="nucleotide sequence ID" value="NZ_BMMC01000008.1"/>
</dbReference>
<dbReference type="GO" id="GO:0004523">
    <property type="term" value="F:RNA-DNA hybrid ribonuclease activity"/>
    <property type="evidence" value="ECO:0007669"/>
    <property type="project" value="InterPro"/>
</dbReference>
<dbReference type="Pfam" id="PF13456">
    <property type="entry name" value="RVT_3"/>
    <property type="match status" value="1"/>
</dbReference>
<dbReference type="SUPFAM" id="SSF53098">
    <property type="entry name" value="Ribonuclease H-like"/>
    <property type="match status" value="1"/>
</dbReference>
<gene>
    <name evidence="2" type="ORF">CDQ92_16410</name>
</gene>
<keyword evidence="3" id="KW-1185">Reference proteome</keyword>
<protein>
    <submittedName>
        <fullName evidence="2">Ribonuclease HI</fullName>
    </submittedName>
</protein>